<dbReference type="GO" id="GO:0005829">
    <property type="term" value="C:cytosol"/>
    <property type="evidence" value="ECO:0007669"/>
    <property type="project" value="TreeGrafter"/>
</dbReference>
<comment type="similarity">
    <text evidence="1">Belongs to the thymidylate kinase family.</text>
</comment>
<evidence type="ECO:0000256" key="3">
    <source>
        <dbReference type="ARBA" id="ARBA00022741"/>
    </source>
</evidence>
<evidence type="ECO:0000259" key="5">
    <source>
        <dbReference type="Pfam" id="PF02223"/>
    </source>
</evidence>
<dbReference type="GO" id="GO:0004798">
    <property type="term" value="F:dTMP kinase activity"/>
    <property type="evidence" value="ECO:0007669"/>
    <property type="project" value="TreeGrafter"/>
</dbReference>
<proteinExistence type="inferred from homology"/>
<sequence>MGKLLVIEGVDSSGKATQAKKLLENLKSIGYDVQSVEFPDYKSNSSALVKMYLGGEFGKNAEDVNPYSASAFFAVDRVASYLTNWKKSLDDGKIVLADRYTTSNFIHQAAKISDKAEKDKFLDWVSDFEYNKLGLPKPDLTIFLDMPVPYAKILMANRPNKINNSQTLDIHESDTEYLNHSYQNAHYVADKFGWHKILCVKDEKVRSIDDIAGEILDTAKEVL</sequence>
<dbReference type="SUPFAM" id="SSF52540">
    <property type="entry name" value="P-loop containing nucleoside triphosphate hydrolases"/>
    <property type="match status" value="1"/>
</dbReference>
<dbReference type="InterPro" id="IPR027417">
    <property type="entry name" value="P-loop_NTPase"/>
</dbReference>
<dbReference type="FunFam" id="3.40.50.300:FF:002288">
    <property type="entry name" value="Probable thymidylate kinase"/>
    <property type="match status" value="1"/>
</dbReference>
<dbReference type="PANTHER" id="PTHR10344:SF4">
    <property type="entry name" value="UMP-CMP KINASE 2, MITOCHONDRIAL"/>
    <property type="match status" value="1"/>
</dbReference>
<evidence type="ECO:0000313" key="6">
    <source>
        <dbReference type="EMBL" id="MBC8595785.1"/>
    </source>
</evidence>
<keyword evidence="6" id="KW-0808">Transferase</keyword>
<protein>
    <recommendedName>
        <fullName evidence="2">Thymidylate kinase</fullName>
    </recommendedName>
</protein>
<organism evidence="6 7">
    <name type="scientific">Qingrenia yutianensis</name>
    <dbReference type="NCBI Taxonomy" id="2763676"/>
    <lineage>
        <taxon>Bacteria</taxon>
        <taxon>Bacillati</taxon>
        <taxon>Bacillota</taxon>
        <taxon>Clostridia</taxon>
        <taxon>Eubacteriales</taxon>
        <taxon>Oscillospiraceae</taxon>
        <taxon>Qingrenia</taxon>
    </lineage>
</organism>
<keyword evidence="6" id="KW-0418">Kinase</keyword>
<evidence type="ECO:0000256" key="2">
    <source>
        <dbReference type="ARBA" id="ARBA00017144"/>
    </source>
</evidence>
<dbReference type="InterPro" id="IPR039430">
    <property type="entry name" value="Thymidylate_kin-like_dom"/>
</dbReference>
<dbReference type="Gene3D" id="3.40.50.300">
    <property type="entry name" value="P-loop containing nucleotide triphosphate hydrolases"/>
    <property type="match status" value="1"/>
</dbReference>
<dbReference type="EMBL" id="JACRTE010000002">
    <property type="protein sequence ID" value="MBC8595785.1"/>
    <property type="molecule type" value="Genomic_DNA"/>
</dbReference>
<keyword evidence="7" id="KW-1185">Reference proteome</keyword>
<evidence type="ECO:0000256" key="1">
    <source>
        <dbReference type="ARBA" id="ARBA00009776"/>
    </source>
</evidence>
<keyword evidence="3" id="KW-0547">Nucleotide-binding</keyword>
<feature type="domain" description="Thymidylate kinase-like" evidence="5">
    <location>
        <begin position="7"/>
        <end position="173"/>
    </location>
</feature>
<evidence type="ECO:0000256" key="4">
    <source>
        <dbReference type="ARBA" id="ARBA00022840"/>
    </source>
</evidence>
<evidence type="ECO:0000313" key="7">
    <source>
        <dbReference type="Proteomes" id="UP000647416"/>
    </source>
</evidence>
<dbReference type="GO" id="GO:0005524">
    <property type="term" value="F:ATP binding"/>
    <property type="evidence" value="ECO:0007669"/>
    <property type="project" value="UniProtKB-KW"/>
</dbReference>
<dbReference type="AlphaFoldDB" id="A0A926ISR2"/>
<dbReference type="Proteomes" id="UP000647416">
    <property type="component" value="Unassembled WGS sequence"/>
</dbReference>
<name>A0A926ISR2_9FIRM</name>
<dbReference type="GO" id="GO:0006233">
    <property type="term" value="P:dTDP biosynthetic process"/>
    <property type="evidence" value="ECO:0007669"/>
    <property type="project" value="TreeGrafter"/>
</dbReference>
<dbReference type="RefSeq" id="WP_262431411.1">
    <property type="nucleotide sequence ID" value="NZ_JACRTE010000002.1"/>
</dbReference>
<dbReference type="GO" id="GO:0006227">
    <property type="term" value="P:dUDP biosynthetic process"/>
    <property type="evidence" value="ECO:0007669"/>
    <property type="project" value="TreeGrafter"/>
</dbReference>
<reference evidence="6" key="1">
    <citation type="submission" date="2020-08" db="EMBL/GenBank/DDBJ databases">
        <title>Genome public.</title>
        <authorList>
            <person name="Liu C."/>
            <person name="Sun Q."/>
        </authorList>
    </citation>
    <scope>NUCLEOTIDE SEQUENCE</scope>
    <source>
        <strain evidence="6">NSJ-50</strain>
    </source>
</reference>
<dbReference type="CDD" id="cd01672">
    <property type="entry name" value="TMPK"/>
    <property type="match status" value="1"/>
</dbReference>
<dbReference type="GO" id="GO:0006235">
    <property type="term" value="P:dTTP biosynthetic process"/>
    <property type="evidence" value="ECO:0007669"/>
    <property type="project" value="TreeGrafter"/>
</dbReference>
<accession>A0A926ISR2</accession>
<gene>
    <name evidence="6" type="ORF">H8706_02745</name>
</gene>
<comment type="caution">
    <text evidence="6">The sequence shown here is derived from an EMBL/GenBank/DDBJ whole genome shotgun (WGS) entry which is preliminary data.</text>
</comment>
<dbReference type="Pfam" id="PF02223">
    <property type="entry name" value="Thymidylate_kin"/>
    <property type="match status" value="1"/>
</dbReference>
<dbReference type="PANTHER" id="PTHR10344">
    <property type="entry name" value="THYMIDYLATE KINASE"/>
    <property type="match status" value="1"/>
</dbReference>
<keyword evidence="4" id="KW-0067">ATP-binding</keyword>